<dbReference type="SMART" id="SM00574">
    <property type="entry name" value="POX"/>
    <property type="match status" value="1"/>
</dbReference>
<proteinExistence type="inferred from homology"/>
<keyword evidence="12" id="KW-1185">Reference proteome</keyword>
<dbReference type="STRING" id="542762.A0A4S4DE04"/>
<dbReference type="Pfam" id="PF07526">
    <property type="entry name" value="POX"/>
    <property type="match status" value="1"/>
</dbReference>
<dbReference type="PROSITE" id="PS50071">
    <property type="entry name" value="HOMEOBOX_2"/>
    <property type="match status" value="1"/>
</dbReference>
<dbReference type="InterPro" id="IPR009057">
    <property type="entry name" value="Homeodomain-like_sf"/>
</dbReference>
<evidence type="ECO:0000256" key="4">
    <source>
        <dbReference type="ARBA" id="ARBA00023125"/>
    </source>
</evidence>
<feature type="domain" description="Homeobox" evidence="10">
    <location>
        <begin position="559"/>
        <end position="622"/>
    </location>
</feature>
<dbReference type="Pfam" id="PF05920">
    <property type="entry name" value="Homeobox_KN"/>
    <property type="match status" value="1"/>
</dbReference>
<dbReference type="FunFam" id="1.10.10.60:FF:000117">
    <property type="entry name" value="BEL1-like homeodomain protein 9"/>
    <property type="match status" value="1"/>
</dbReference>
<dbReference type="EMBL" id="SDRB02011566">
    <property type="protein sequence ID" value="THG00883.1"/>
    <property type="molecule type" value="Genomic_DNA"/>
</dbReference>
<keyword evidence="6" id="KW-0804">Transcription</keyword>
<dbReference type="PANTHER" id="PTHR11850">
    <property type="entry name" value="HOMEOBOX PROTEIN TRANSCRIPTION FACTORS"/>
    <property type="match status" value="1"/>
</dbReference>
<name>A0A4S4DE04_CAMSN</name>
<evidence type="ECO:0000256" key="3">
    <source>
        <dbReference type="ARBA" id="ARBA00023015"/>
    </source>
</evidence>
<dbReference type="GO" id="GO:0005634">
    <property type="term" value="C:nucleus"/>
    <property type="evidence" value="ECO:0007669"/>
    <property type="project" value="UniProtKB-SubCell"/>
</dbReference>
<protein>
    <recommendedName>
        <fullName evidence="10">Homeobox domain-containing protein</fullName>
    </recommendedName>
</protein>
<keyword evidence="7 8" id="KW-0539">Nucleus</keyword>
<organism evidence="11 12">
    <name type="scientific">Camellia sinensis var. sinensis</name>
    <name type="common">China tea</name>
    <dbReference type="NCBI Taxonomy" id="542762"/>
    <lineage>
        <taxon>Eukaryota</taxon>
        <taxon>Viridiplantae</taxon>
        <taxon>Streptophyta</taxon>
        <taxon>Embryophyta</taxon>
        <taxon>Tracheophyta</taxon>
        <taxon>Spermatophyta</taxon>
        <taxon>Magnoliopsida</taxon>
        <taxon>eudicotyledons</taxon>
        <taxon>Gunneridae</taxon>
        <taxon>Pentapetalae</taxon>
        <taxon>asterids</taxon>
        <taxon>Ericales</taxon>
        <taxon>Theaceae</taxon>
        <taxon>Camellia</taxon>
    </lineage>
</organism>
<gene>
    <name evidence="11" type="ORF">TEA_009056</name>
</gene>
<feature type="region of interest" description="Disordered" evidence="9">
    <location>
        <begin position="680"/>
        <end position="701"/>
    </location>
</feature>
<evidence type="ECO:0000256" key="2">
    <source>
        <dbReference type="ARBA" id="ARBA00006454"/>
    </source>
</evidence>
<dbReference type="InterPro" id="IPR001356">
    <property type="entry name" value="HD"/>
</dbReference>
<dbReference type="GO" id="GO:0006355">
    <property type="term" value="P:regulation of DNA-templated transcription"/>
    <property type="evidence" value="ECO:0007669"/>
    <property type="project" value="InterPro"/>
</dbReference>
<dbReference type="Gene3D" id="1.10.10.60">
    <property type="entry name" value="Homeodomain-like"/>
    <property type="match status" value="1"/>
</dbReference>
<dbReference type="AlphaFoldDB" id="A0A4S4DE04"/>
<feature type="region of interest" description="Disordered" evidence="9">
    <location>
        <begin position="518"/>
        <end position="549"/>
    </location>
</feature>
<evidence type="ECO:0000256" key="7">
    <source>
        <dbReference type="ARBA" id="ARBA00023242"/>
    </source>
</evidence>
<dbReference type="InterPro" id="IPR006563">
    <property type="entry name" value="POX_dom"/>
</dbReference>
<evidence type="ECO:0000313" key="11">
    <source>
        <dbReference type="EMBL" id="THG00883.1"/>
    </source>
</evidence>
<dbReference type="GO" id="GO:0003677">
    <property type="term" value="F:DNA binding"/>
    <property type="evidence" value="ECO:0007669"/>
    <property type="project" value="UniProtKB-UniRule"/>
</dbReference>
<comment type="similarity">
    <text evidence="2">Belongs to the TALE/BELL homeobox family.</text>
</comment>
<reference evidence="11 12" key="1">
    <citation type="journal article" date="2018" name="Proc. Natl. Acad. Sci. U.S.A.">
        <title>Draft genome sequence of Camellia sinensis var. sinensis provides insights into the evolution of the tea genome and tea quality.</title>
        <authorList>
            <person name="Wei C."/>
            <person name="Yang H."/>
            <person name="Wang S."/>
            <person name="Zhao J."/>
            <person name="Liu C."/>
            <person name="Gao L."/>
            <person name="Xia E."/>
            <person name="Lu Y."/>
            <person name="Tai Y."/>
            <person name="She G."/>
            <person name="Sun J."/>
            <person name="Cao H."/>
            <person name="Tong W."/>
            <person name="Gao Q."/>
            <person name="Li Y."/>
            <person name="Deng W."/>
            <person name="Jiang X."/>
            <person name="Wang W."/>
            <person name="Chen Q."/>
            <person name="Zhang S."/>
            <person name="Li H."/>
            <person name="Wu J."/>
            <person name="Wang P."/>
            <person name="Li P."/>
            <person name="Shi C."/>
            <person name="Zheng F."/>
            <person name="Jian J."/>
            <person name="Huang B."/>
            <person name="Shan D."/>
            <person name="Shi M."/>
            <person name="Fang C."/>
            <person name="Yue Y."/>
            <person name="Li F."/>
            <person name="Li D."/>
            <person name="Wei S."/>
            <person name="Han B."/>
            <person name="Jiang C."/>
            <person name="Yin Y."/>
            <person name="Xia T."/>
            <person name="Zhang Z."/>
            <person name="Bennetzen J.L."/>
            <person name="Zhao S."/>
            <person name="Wan X."/>
        </authorList>
    </citation>
    <scope>NUCLEOTIDE SEQUENCE [LARGE SCALE GENOMIC DNA]</scope>
    <source>
        <strain evidence="12">cv. Shuchazao</strain>
        <tissue evidence="11">Leaf</tissue>
    </source>
</reference>
<feature type="region of interest" description="Disordered" evidence="9">
    <location>
        <begin position="638"/>
        <end position="657"/>
    </location>
</feature>
<feature type="compositionally biased region" description="Polar residues" evidence="9">
    <location>
        <begin position="518"/>
        <end position="536"/>
    </location>
</feature>
<keyword evidence="3" id="KW-0805">Transcription regulation</keyword>
<dbReference type="InterPro" id="IPR050224">
    <property type="entry name" value="TALE_homeobox"/>
</dbReference>
<evidence type="ECO:0000256" key="5">
    <source>
        <dbReference type="ARBA" id="ARBA00023155"/>
    </source>
</evidence>
<dbReference type="CDD" id="cd00086">
    <property type="entry name" value="homeodomain"/>
    <property type="match status" value="1"/>
</dbReference>
<dbReference type="InterPro" id="IPR008422">
    <property type="entry name" value="KN_HD"/>
</dbReference>
<evidence type="ECO:0000256" key="8">
    <source>
        <dbReference type="PROSITE-ProRule" id="PRU00108"/>
    </source>
</evidence>
<comment type="subcellular location">
    <subcellularLocation>
        <location evidence="1 8">Nucleus</location>
    </subcellularLocation>
</comment>
<keyword evidence="5 8" id="KW-0371">Homeobox</keyword>
<evidence type="ECO:0000256" key="6">
    <source>
        <dbReference type="ARBA" id="ARBA00023163"/>
    </source>
</evidence>
<comment type="caution">
    <text evidence="11">The sequence shown here is derived from an EMBL/GenBank/DDBJ whole genome shotgun (WGS) entry which is preliminary data.</text>
</comment>
<evidence type="ECO:0000256" key="1">
    <source>
        <dbReference type="ARBA" id="ARBA00004123"/>
    </source>
</evidence>
<keyword evidence="4 8" id="KW-0238">DNA-binding</keyword>
<accession>A0A4S4DE04</accession>
<evidence type="ECO:0000313" key="12">
    <source>
        <dbReference type="Proteomes" id="UP000306102"/>
    </source>
</evidence>
<evidence type="ECO:0000256" key="9">
    <source>
        <dbReference type="SAM" id="MobiDB-lite"/>
    </source>
</evidence>
<dbReference type="Proteomes" id="UP000306102">
    <property type="component" value="Unassembled WGS sequence"/>
</dbReference>
<sequence length="728" mass="80116">MELGNFRPEAHVAQQSRRDKLRVQQSSQAQHLEDYPNNLEQLSVHHGLNPDLIQVSNLRYGNISYNPVMFSPEMLNFAVNSQEQPANRPVKVSDEPQNCGNWKSISSQQQSCDWIANYSSGLTGSESNQNNISSSPYLKPSFNGYQGVQPSLTNPTGEVCSQNSQKRYGEMHFNSPPIYQNAPLTVDNGARGSWTDGGNELVLLPTYGNESNPVRLNDSSAWIGRLDEEGCHQWSGELSFLANNSSRDLRTVATSDSNTQGLSLSLSTKTLPNQFGEELHSGTGVFNDHHDSKTLESDYLCPNSKPSIGSKVLGNDCQGMVGSSSTFTHRNTGPLGPFTGYATILKGSKFLKPAQLLLDEICSTVMASKSIEMCEVSDDMVSDGVKGSSEAVNASESMVGAKGGGDSGVSSTTFYYSNEISGDTGVRSSSGEYRPEYQQKKAKLLFMQEEICRRYKQYHQQMEMVVSSFDTVAGLSVAAPYISFVLKTVSRHFRCLKNAISDQLKHIRKALGEDFSSPTIGTASSSKGDTSTSRLTNMDHGFTKPKTGGPNLGFLEAQQHIWRPQRGLPERAVSVLRAWLFEHFLHPYPTDTDKHMLASQTGLSRNQVSNWFINARVRVWKPMVEEIHMLETKGLAEPNSNLGKIDGEPNAENDHQPANKVSETAMSSKQVECLQIGSLAGTGDEHGHRQNTQWNQEKRSEAEQCQIPASMIVFRFGVLCHTSVAGLK</sequence>
<dbReference type="SMART" id="SM00389">
    <property type="entry name" value="HOX"/>
    <property type="match status" value="1"/>
</dbReference>
<dbReference type="SUPFAM" id="SSF46689">
    <property type="entry name" value="Homeodomain-like"/>
    <property type="match status" value="1"/>
</dbReference>
<evidence type="ECO:0000259" key="10">
    <source>
        <dbReference type="PROSITE" id="PS50071"/>
    </source>
</evidence>
<feature type="DNA-binding region" description="Homeobox" evidence="8">
    <location>
        <begin position="561"/>
        <end position="623"/>
    </location>
</feature>